<proteinExistence type="predicted"/>
<dbReference type="OrthoDB" id="2229562at2"/>
<accession>A0A1M4PMU8</accession>
<dbReference type="RefSeq" id="WP_040354599.1">
    <property type="nucleotide sequence ID" value="NZ_LT669839.1"/>
</dbReference>
<sequence>MKHKSSATLSKIVDAPYLFLDFLTKSLHDDFDETILFDKMIKFHNLIYGYGSTTAIKILSSMQEHSYKVDTIEDPNIKSNEHFKTMSFYSVSVSQLKYDITGEIFNPNYWFKIK</sequence>
<dbReference type="Proteomes" id="UP000245423">
    <property type="component" value="Chromosome 1"/>
</dbReference>
<protein>
    <submittedName>
        <fullName evidence="1">Uncharacterized protein</fullName>
    </submittedName>
</protein>
<keyword evidence="2" id="KW-1185">Reference proteome</keyword>
<organism evidence="1 2">
    <name type="scientific">[Clostridium] ultunense Esp</name>
    <dbReference type="NCBI Taxonomy" id="1288971"/>
    <lineage>
        <taxon>Bacteria</taxon>
        <taxon>Bacillati</taxon>
        <taxon>Bacillota</taxon>
        <taxon>Tissierellia</taxon>
        <taxon>Tissierellales</taxon>
        <taxon>Tepidimicrobiaceae</taxon>
        <taxon>Schnuerera</taxon>
    </lineage>
</organism>
<dbReference type="AlphaFoldDB" id="A0A1M4PMU8"/>
<evidence type="ECO:0000313" key="2">
    <source>
        <dbReference type="Proteomes" id="UP000245423"/>
    </source>
</evidence>
<gene>
    <name evidence="1" type="ORF">CUESP1_1424</name>
</gene>
<reference evidence="1 2" key="1">
    <citation type="submission" date="2016-11" db="EMBL/GenBank/DDBJ databases">
        <authorList>
            <person name="Manzoor S."/>
        </authorList>
    </citation>
    <scope>NUCLEOTIDE SEQUENCE [LARGE SCALE GENOMIC DNA]</scope>
    <source>
        <strain evidence="1">Clostridium ultunense strain Esp</strain>
    </source>
</reference>
<dbReference type="EMBL" id="LT669839">
    <property type="protein sequence ID" value="SHD76794.1"/>
    <property type="molecule type" value="Genomic_DNA"/>
</dbReference>
<name>A0A1M4PMU8_9FIRM</name>
<evidence type="ECO:0000313" key="1">
    <source>
        <dbReference type="EMBL" id="SHD76794.1"/>
    </source>
</evidence>